<dbReference type="InterPro" id="IPR050109">
    <property type="entry name" value="HTH-type_TetR-like_transc_reg"/>
</dbReference>
<dbReference type="Proteomes" id="UP000240739">
    <property type="component" value="Unassembled WGS sequence"/>
</dbReference>
<accession>A0A2T4UL38</accession>
<dbReference type="AlphaFoldDB" id="A0A2T4UL38"/>
<dbReference type="Gene3D" id="1.10.10.60">
    <property type="entry name" value="Homeodomain-like"/>
    <property type="match status" value="1"/>
</dbReference>
<dbReference type="SUPFAM" id="SSF46689">
    <property type="entry name" value="Homeodomain-like"/>
    <property type="match status" value="1"/>
</dbReference>
<dbReference type="Pfam" id="PF17932">
    <property type="entry name" value="TetR_C_24"/>
    <property type="match status" value="1"/>
</dbReference>
<evidence type="ECO:0000259" key="3">
    <source>
        <dbReference type="PROSITE" id="PS50977"/>
    </source>
</evidence>
<proteinExistence type="predicted"/>
<dbReference type="GO" id="GO:0000976">
    <property type="term" value="F:transcription cis-regulatory region binding"/>
    <property type="evidence" value="ECO:0007669"/>
    <property type="project" value="TreeGrafter"/>
</dbReference>
<organism evidence="4 5">
    <name type="scientific">Paraconexibacter algicola</name>
    <dbReference type="NCBI Taxonomy" id="2133960"/>
    <lineage>
        <taxon>Bacteria</taxon>
        <taxon>Bacillati</taxon>
        <taxon>Actinomycetota</taxon>
        <taxon>Thermoleophilia</taxon>
        <taxon>Solirubrobacterales</taxon>
        <taxon>Paraconexibacteraceae</taxon>
        <taxon>Paraconexibacter</taxon>
    </lineage>
</organism>
<dbReference type="PANTHER" id="PTHR30055:SF226">
    <property type="entry name" value="HTH-TYPE TRANSCRIPTIONAL REGULATOR PKSA"/>
    <property type="match status" value="1"/>
</dbReference>
<dbReference type="OrthoDB" id="4331447at2"/>
<dbReference type="PANTHER" id="PTHR30055">
    <property type="entry name" value="HTH-TYPE TRANSCRIPTIONAL REGULATOR RUTR"/>
    <property type="match status" value="1"/>
</dbReference>
<dbReference type="Gene3D" id="1.10.357.10">
    <property type="entry name" value="Tetracycline Repressor, domain 2"/>
    <property type="match status" value="1"/>
</dbReference>
<reference evidence="4 5" key="1">
    <citation type="submission" date="2018-03" db="EMBL/GenBank/DDBJ databases">
        <title>Aquarubrobacter algicola gen. nov., sp. nov., a novel actinobacterium isolated from shallow eutrophic lake during the end of cyanobacterial harmful algal blooms.</title>
        <authorList>
            <person name="Chun S.J."/>
        </authorList>
    </citation>
    <scope>NUCLEOTIDE SEQUENCE [LARGE SCALE GENOMIC DNA]</scope>
    <source>
        <strain evidence="4 5">Seoho-28</strain>
    </source>
</reference>
<evidence type="ECO:0000313" key="5">
    <source>
        <dbReference type="Proteomes" id="UP000240739"/>
    </source>
</evidence>
<dbReference type="PROSITE" id="PS50977">
    <property type="entry name" value="HTH_TETR_2"/>
    <property type="match status" value="1"/>
</dbReference>
<comment type="caution">
    <text evidence="4">The sequence shown here is derived from an EMBL/GenBank/DDBJ whole genome shotgun (WGS) entry which is preliminary data.</text>
</comment>
<dbReference type="InterPro" id="IPR009057">
    <property type="entry name" value="Homeodomain-like_sf"/>
</dbReference>
<dbReference type="InterPro" id="IPR036271">
    <property type="entry name" value="Tet_transcr_reg_TetR-rel_C_sf"/>
</dbReference>
<dbReference type="RefSeq" id="WP_107568569.1">
    <property type="nucleotide sequence ID" value="NZ_PYYB01000001.1"/>
</dbReference>
<protein>
    <submittedName>
        <fullName evidence="4">TetR/AcrR family transcriptional regulator</fullName>
    </submittedName>
</protein>
<dbReference type="EMBL" id="PYYB01000001">
    <property type="protein sequence ID" value="PTL59925.1"/>
    <property type="molecule type" value="Genomic_DNA"/>
</dbReference>
<sequence>MATAGRQYGKQSADERRAARRARMLEAGLDAFGGPQGFRGTTIEALCTAAGVSTRNLYEEFGSREALLVALHDELNERATAAVVTALAAVDPLDLHARAHAACSAYLEVMTSDRRWARVALVETVGVSPEAEAARQAAIDRFVALIELEAARLVEAGLLPDRDHHLTAVALAGALLGLVNTWRTDTAWDARVPAVADEAARLIVLALTAP</sequence>
<dbReference type="Pfam" id="PF00440">
    <property type="entry name" value="TetR_N"/>
    <property type="match status" value="1"/>
</dbReference>
<keyword evidence="5" id="KW-1185">Reference proteome</keyword>
<dbReference type="SUPFAM" id="SSF48498">
    <property type="entry name" value="Tetracyclin repressor-like, C-terminal domain"/>
    <property type="match status" value="1"/>
</dbReference>
<evidence type="ECO:0000256" key="1">
    <source>
        <dbReference type="ARBA" id="ARBA00023125"/>
    </source>
</evidence>
<feature type="DNA-binding region" description="H-T-H motif" evidence="2">
    <location>
        <begin position="42"/>
        <end position="61"/>
    </location>
</feature>
<dbReference type="InterPro" id="IPR001647">
    <property type="entry name" value="HTH_TetR"/>
</dbReference>
<evidence type="ECO:0000313" key="4">
    <source>
        <dbReference type="EMBL" id="PTL59925.1"/>
    </source>
</evidence>
<dbReference type="InterPro" id="IPR041490">
    <property type="entry name" value="KstR2_TetR_C"/>
</dbReference>
<evidence type="ECO:0000256" key="2">
    <source>
        <dbReference type="PROSITE-ProRule" id="PRU00335"/>
    </source>
</evidence>
<gene>
    <name evidence="4" type="ORF">C7Y72_09845</name>
</gene>
<dbReference type="GO" id="GO:0003700">
    <property type="term" value="F:DNA-binding transcription factor activity"/>
    <property type="evidence" value="ECO:0007669"/>
    <property type="project" value="TreeGrafter"/>
</dbReference>
<keyword evidence="1 2" id="KW-0238">DNA-binding</keyword>
<feature type="domain" description="HTH tetR-type" evidence="3">
    <location>
        <begin position="18"/>
        <end position="79"/>
    </location>
</feature>
<name>A0A2T4UL38_9ACTN</name>